<proteinExistence type="predicted"/>
<gene>
    <name evidence="1" type="ORF">LCGC14_1851770</name>
</gene>
<feature type="non-terminal residue" evidence="1">
    <location>
        <position position="159"/>
    </location>
</feature>
<sequence>MLNTRDEILFKFAAELPGPPAPEPPSDIEELRPVFPKPLEPEIEEEGEIKTEVTELPISVPHPMENFADRNEKAFLTDTQTDYKGYKGYVRVPELQPIVERKMDEIVRDRPWVYFEWKLYSPHRHGGVLQGWLYDATLSFLKKDPVRVIENRIFDVTGT</sequence>
<protein>
    <submittedName>
        <fullName evidence="1">Uncharacterized protein</fullName>
    </submittedName>
</protein>
<dbReference type="AlphaFoldDB" id="A0A0F9GYD2"/>
<reference evidence="1" key="1">
    <citation type="journal article" date="2015" name="Nature">
        <title>Complex archaea that bridge the gap between prokaryotes and eukaryotes.</title>
        <authorList>
            <person name="Spang A."/>
            <person name="Saw J.H."/>
            <person name="Jorgensen S.L."/>
            <person name="Zaremba-Niedzwiedzka K."/>
            <person name="Martijn J."/>
            <person name="Lind A.E."/>
            <person name="van Eijk R."/>
            <person name="Schleper C."/>
            <person name="Guy L."/>
            <person name="Ettema T.J."/>
        </authorList>
    </citation>
    <scope>NUCLEOTIDE SEQUENCE</scope>
</reference>
<comment type="caution">
    <text evidence="1">The sequence shown here is derived from an EMBL/GenBank/DDBJ whole genome shotgun (WGS) entry which is preliminary data.</text>
</comment>
<name>A0A0F9GYD2_9ZZZZ</name>
<dbReference type="EMBL" id="LAZR01018609">
    <property type="protein sequence ID" value="KKL95721.1"/>
    <property type="molecule type" value="Genomic_DNA"/>
</dbReference>
<evidence type="ECO:0000313" key="1">
    <source>
        <dbReference type="EMBL" id="KKL95721.1"/>
    </source>
</evidence>
<accession>A0A0F9GYD2</accession>
<organism evidence="1">
    <name type="scientific">marine sediment metagenome</name>
    <dbReference type="NCBI Taxonomy" id="412755"/>
    <lineage>
        <taxon>unclassified sequences</taxon>
        <taxon>metagenomes</taxon>
        <taxon>ecological metagenomes</taxon>
    </lineage>
</organism>